<evidence type="ECO:0000256" key="13">
    <source>
        <dbReference type="HAMAP-Rule" id="MF_01916"/>
    </source>
</evidence>
<evidence type="ECO:0000256" key="7">
    <source>
        <dbReference type="ARBA" id="ARBA00022989"/>
    </source>
</evidence>
<evidence type="ECO:0000256" key="8">
    <source>
        <dbReference type="ARBA" id="ARBA00023098"/>
    </source>
</evidence>
<protein>
    <recommendedName>
        <fullName evidence="13 14">Cardiolipin synthase</fullName>
        <shortName evidence="13">CL synthase</shortName>
        <ecNumber evidence="13 14">2.7.8.-</ecNumber>
    </recommendedName>
</protein>
<feature type="active site" evidence="13">
    <location>
        <position position="418"/>
    </location>
</feature>
<keyword evidence="4 13" id="KW-0808">Transferase</keyword>
<dbReference type="InterPro" id="IPR001736">
    <property type="entry name" value="PLipase_D/transphosphatidylase"/>
</dbReference>
<keyword evidence="6" id="KW-0677">Repeat</keyword>
<dbReference type="PANTHER" id="PTHR21248">
    <property type="entry name" value="CARDIOLIPIN SYNTHASE"/>
    <property type="match status" value="1"/>
</dbReference>
<comment type="similarity">
    <text evidence="13">Belongs to the phospholipase D family. Cardiolipin synthase subfamily.</text>
</comment>
<dbReference type="Pfam" id="PF13396">
    <property type="entry name" value="PLDc_N"/>
    <property type="match status" value="1"/>
</dbReference>
<accession>A0A239YPC9</accession>
<dbReference type="PANTHER" id="PTHR21248:SF22">
    <property type="entry name" value="PHOSPHOLIPASE D"/>
    <property type="match status" value="1"/>
</dbReference>
<dbReference type="NCBIfam" id="TIGR04265">
    <property type="entry name" value="bac_cardiolipin"/>
    <property type="match status" value="1"/>
</dbReference>
<evidence type="ECO:0000256" key="12">
    <source>
        <dbReference type="ARBA" id="ARBA00057569"/>
    </source>
</evidence>
<dbReference type="GO" id="GO:0005886">
    <property type="term" value="C:plasma membrane"/>
    <property type="evidence" value="ECO:0007669"/>
    <property type="project" value="UniProtKB-SubCell"/>
</dbReference>
<evidence type="ECO:0000256" key="14">
    <source>
        <dbReference type="NCBIfam" id="TIGR04265"/>
    </source>
</evidence>
<feature type="active site" evidence="13">
    <location>
        <position position="240"/>
    </location>
</feature>
<dbReference type="GO" id="GO:0008808">
    <property type="term" value="F:cardiolipin synthase activity"/>
    <property type="evidence" value="ECO:0007669"/>
    <property type="project" value="UniProtKB-UniRule"/>
</dbReference>
<evidence type="ECO:0000259" key="15">
    <source>
        <dbReference type="PROSITE" id="PS50035"/>
    </source>
</evidence>
<dbReference type="InterPro" id="IPR022924">
    <property type="entry name" value="Cardiolipin_synthase"/>
</dbReference>
<keyword evidence="11 13" id="KW-1208">Phospholipid metabolism</keyword>
<dbReference type="OrthoDB" id="9762009at2"/>
<dbReference type="InterPro" id="IPR030874">
    <property type="entry name" value="Cardiolipin_synth_Firmi"/>
</dbReference>
<feature type="transmembrane region" description="Helical" evidence="13">
    <location>
        <begin position="42"/>
        <end position="65"/>
    </location>
</feature>
<dbReference type="SUPFAM" id="SSF56024">
    <property type="entry name" value="Phospholipase D/nuclease"/>
    <property type="match status" value="2"/>
</dbReference>
<feature type="active site" evidence="13">
    <location>
        <position position="413"/>
    </location>
</feature>
<evidence type="ECO:0000256" key="9">
    <source>
        <dbReference type="ARBA" id="ARBA00023136"/>
    </source>
</evidence>
<feature type="active site" evidence="13">
    <location>
        <position position="233"/>
    </location>
</feature>
<comment type="subcellular location">
    <subcellularLocation>
        <location evidence="1 13">Cell membrane</location>
        <topology evidence="1 13">Multi-pass membrane protein</topology>
    </subcellularLocation>
</comment>
<feature type="transmembrane region" description="Helical" evidence="13">
    <location>
        <begin position="12"/>
        <end position="36"/>
    </location>
</feature>
<dbReference type="EC" id="2.7.8.-" evidence="13 14"/>
<dbReference type="Pfam" id="PF13091">
    <property type="entry name" value="PLDc_2"/>
    <property type="match status" value="2"/>
</dbReference>
<dbReference type="KEGG" id="sste:SAMEA4384403_0668"/>
<proteinExistence type="inferred from homology"/>
<keyword evidence="10 13" id="KW-0594">Phospholipid biosynthesis</keyword>
<dbReference type="CDD" id="cd09110">
    <property type="entry name" value="PLDc_CLS_1"/>
    <property type="match status" value="1"/>
</dbReference>
<evidence type="ECO:0000256" key="11">
    <source>
        <dbReference type="ARBA" id="ARBA00023264"/>
    </source>
</evidence>
<organism evidence="16 17">
    <name type="scientific">Mammaliicoccus stepanovicii</name>
    <dbReference type="NCBI Taxonomy" id="643214"/>
    <lineage>
        <taxon>Bacteria</taxon>
        <taxon>Bacillati</taxon>
        <taxon>Bacillota</taxon>
        <taxon>Bacilli</taxon>
        <taxon>Bacillales</taxon>
        <taxon>Staphylococcaceae</taxon>
        <taxon>Mammaliicoccus</taxon>
    </lineage>
</organism>
<dbReference type="InterPro" id="IPR025202">
    <property type="entry name" value="PLD-like_dom"/>
</dbReference>
<feature type="active site" evidence="13">
    <location>
        <position position="411"/>
    </location>
</feature>
<dbReference type="Gene3D" id="3.30.870.10">
    <property type="entry name" value="Endonuclease Chain A"/>
    <property type="match status" value="2"/>
</dbReference>
<comment type="function">
    <text evidence="12 13">Catalyzes the reversible phosphatidyl group transfer from one phosphatidylglycerol molecule to another to form cardiolipin (CL) (diphosphatidylglycerol) and glycerol.</text>
</comment>
<keyword evidence="5 13" id="KW-0812">Transmembrane</keyword>
<dbReference type="AlphaFoldDB" id="A0A239YPC9"/>
<dbReference type="Proteomes" id="UP000242084">
    <property type="component" value="Chromosome 1"/>
</dbReference>
<dbReference type="FunFam" id="3.30.870.10:FF:000014">
    <property type="entry name" value="Cardiolipin synthase"/>
    <property type="match status" value="1"/>
</dbReference>
<evidence type="ECO:0000256" key="3">
    <source>
        <dbReference type="ARBA" id="ARBA00022516"/>
    </source>
</evidence>
<evidence type="ECO:0000256" key="2">
    <source>
        <dbReference type="ARBA" id="ARBA00022475"/>
    </source>
</evidence>
<reference evidence="16 17" key="1">
    <citation type="submission" date="2017-06" db="EMBL/GenBank/DDBJ databases">
        <authorList>
            <consortium name="Pathogen Informatics"/>
        </authorList>
    </citation>
    <scope>NUCLEOTIDE SEQUENCE [LARGE SCALE GENOMIC DNA]</scope>
    <source>
        <strain evidence="16 17">NCTC13839</strain>
    </source>
</reference>
<feature type="active site" evidence="13">
    <location>
        <position position="235"/>
    </location>
</feature>
<evidence type="ECO:0000256" key="10">
    <source>
        <dbReference type="ARBA" id="ARBA00023209"/>
    </source>
</evidence>
<feature type="domain" description="PLD phosphodiesterase" evidence="15">
    <location>
        <begin position="406"/>
        <end position="433"/>
    </location>
</feature>
<comment type="catalytic activity">
    <reaction evidence="13">
        <text>2 a 1,2-diacyl-sn-glycero-3-phospho-(1'-sn-glycerol) = a cardiolipin + glycerol</text>
        <dbReference type="Rhea" id="RHEA:31451"/>
        <dbReference type="ChEBI" id="CHEBI:17754"/>
        <dbReference type="ChEBI" id="CHEBI:62237"/>
        <dbReference type="ChEBI" id="CHEBI:64716"/>
    </reaction>
</comment>
<evidence type="ECO:0000256" key="5">
    <source>
        <dbReference type="ARBA" id="ARBA00022692"/>
    </source>
</evidence>
<dbReference type="InterPro" id="IPR027379">
    <property type="entry name" value="CLS_N"/>
</dbReference>
<keyword evidence="8 13" id="KW-0443">Lipid metabolism</keyword>
<dbReference type="HAMAP" id="MF_01916">
    <property type="entry name" value="Cardiolipin_synth_Cls"/>
    <property type="match status" value="1"/>
</dbReference>
<evidence type="ECO:0000313" key="17">
    <source>
        <dbReference type="Proteomes" id="UP000242084"/>
    </source>
</evidence>
<keyword evidence="17" id="KW-1185">Reference proteome</keyword>
<keyword evidence="9 13" id="KW-0472">Membrane</keyword>
<dbReference type="RefSeq" id="WP_095086712.1">
    <property type="nucleotide sequence ID" value="NZ_BMDM01000003.1"/>
</dbReference>
<evidence type="ECO:0000313" key="16">
    <source>
        <dbReference type="EMBL" id="SNV60602.1"/>
    </source>
</evidence>
<evidence type="ECO:0000256" key="4">
    <source>
        <dbReference type="ARBA" id="ARBA00022679"/>
    </source>
</evidence>
<evidence type="ECO:0000256" key="1">
    <source>
        <dbReference type="ARBA" id="ARBA00004651"/>
    </source>
</evidence>
<dbReference type="GO" id="GO:0032049">
    <property type="term" value="P:cardiolipin biosynthetic process"/>
    <property type="evidence" value="ECO:0007669"/>
    <property type="project" value="UniProtKB-UniRule"/>
</dbReference>
<evidence type="ECO:0000256" key="6">
    <source>
        <dbReference type="ARBA" id="ARBA00022737"/>
    </source>
</evidence>
<gene>
    <name evidence="16" type="primary">cls</name>
    <name evidence="16" type="ORF">SAMEA4384403_00668</name>
</gene>
<feature type="domain" description="PLD phosphodiesterase" evidence="15">
    <location>
        <begin position="228"/>
        <end position="255"/>
    </location>
</feature>
<keyword evidence="3 13" id="KW-0444">Lipid biosynthesis</keyword>
<name>A0A239YPC9_9STAP</name>
<dbReference type="FunFam" id="3.30.870.10:FF:000021">
    <property type="entry name" value="Cardiolipin synthase"/>
    <property type="match status" value="1"/>
</dbReference>
<dbReference type="CDD" id="cd09112">
    <property type="entry name" value="PLDc_CLS_2"/>
    <property type="match status" value="1"/>
</dbReference>
<keyword evidence="7 13" id="KW-1133">Transmembrane helix</keyword>
<dbReference type="EMBL" id="LT906462">
    <property type="protein sequence ID" value="SNV60602.1"/>
    <property type="molecule type" value="Genomic_DNA"/>
</dbReference>
<dbReference type="PROSITE" id="PS50035">
    <property type="entry name" value="PLD"/>
    <property type="match status" value="2"/>
</dbReference>
<sequence>MHFIPNFSFDFSIIISVLLITAFILNLVFGFVIIFLERREAGAIWAWLLVLLFVPILGFILYLLFGRQIQRKSIFNLDEEDKIGLEHIINEQIKAIDDNNFEIDKPEIYNYKHLIHMLLYNNSAFLTTDNKVKMFTDGHDKFDALIKDIENAEHYIHIQYYIFKKDNIGKKVLNALEKKLQEGLEVKMLYDDMGSRKLNLSSFKKFREQGGEVASFFPSKLPLINFRMNNRNHRKIVVIDGKIGYVGGFNVGDEYLGLDKKFGYWRDTHLRLEGDSVNALQLRFMMDWNSQSTRDKMRYDSRYFPDVESGGKVGIQIASSGPDEDWEQIKYGYLKMISEAKEHIYIQTPYFIPDLSFLDAIKIAALSGVDVNVMVPNKPDHPFVYWATYANVGDLIKAGVNVHIYENGFIHTKMVAIDDEVVSIGTANMDNRSFVLNFEVNAFIYDEEIARNSRLAYQKDMEYSSILTNEIYEKRSTWIKLKEGIARLLSPLL</sequence>
<keyword evidence="2 13" id="KW-1003">Cell membrane</keyword>
<dbReference type="SMART" id="SM00155">
    <property type="entry name" value="PLDc"/>
    <property type="match status" value="2"/>
</dbReference>